<dbReference type="RefSeq" id="XP_002842596.1">
    <property type="nucleotide sequence ID" value="XM_002842550.1"/>
</dbReference>
<keyword evidence="4" id="KW-0472">Membrane</keyword>
<organism evidence="6 7">
    <name type="scientific">Arthroderma otae (strain ATCC MYA-4605 / CBS 113480)</name>
    <name type="common">Microsporum canis</name>
    <dbReference type="NCBI Taxonomy" id="554155"/>
    <lineage>
        <taxon>Eukaryota</taxon>
        <taxon>Fungi</taxon>
        <taxon>Dikarya</taxon>
        <taxon>Ascomycota</taxon>
        <taxon>Pezizomycotina</taxon>
        <taxon>Eurotiomycetes</taxon>
        <taxon>Eurotiomycetidae</taxon>
        <taxon>Onygenales</taxon>
        <taxon>Arthrodermataceae</taxon>
        <taxon>Microsporum</taxon>
    </lineage>
</organism>
<feature type="signal peptide" evidence="5">
    <location>
        <begin position="1"/>
        <end position="20"/>
    </location>
</feature>
<dbReference type="InterPro" id="IPR011043">
    <property type="entry name" value="Gal_Oxase/kelch_b-propeller"/>
</dbReference>
<evidence type="ECO:0000256" key="3">
    <source>
        <dbReference type="SAM" id="MobiDB-lite"/>
    </source>
</evidence>
<keyword evidence="2" id="KW-0677">Repeat</keyword>
<dbReference type="Proteomes" id="UP000002035">
    <property type="component" value="Unassembled WGS sequence"/>
</dbReference>
<evidence type="ECO:0000313" key="7">
    <source>
        <dbReference type="Proteomes" id="UP000002035"/>
    </source>
</evidence>
<feature type="chain" id="PRO_5002950464" description="Kelch repeat protein" evidence="5">
    <location>
        <begin position="21"/>
        <end position="668"/>
    </location>
</feature>
<evidence type="ECO:0000256" key="5">
    <source>
        <dbReference type="SAM" id="SignalP"/>
    </source>
</evidence>
<feature type="compositionally biased region" description="Low complexity" evidence="3">
    <location>
        <begin position="581"/>
        <end position="596"/>
    </location>
</feature>
<dbReference type="Gene3D" id="2.120.10.80">
    <property type="entry name" value="Kelch-type beta propeller"/>
    <property type="match status" value="1"/>
</dbReference>
<feature type="transmembrane region" description="Helical" evidence="4">
    <location>
        <begin position="434"/>
        <end position="458"/>
    </location>
</feature>
<dbReference type="SUPFAM" id="SSF50965">
    <property type="entry name" value="Galactose oxidase, central domain"/>
    <property type="match status" value="1"/>
</dbReference>
<evidence type="ECO:0000256" key="1">
    <source>
        <dbReference type="ARBA" id="ARBA00022441"/>
    </source>
</evidence>
<keyword evidence="4" id="KW-0812">Transmembrane</keyword>
<dbReference type="OrthoDB" id="540004at2759"/>
<dbReference type="eggNOG" id="ENOG502SIX7">
    <property type="taxonomic scope" value="Eukaryota"/>
</dbReference>
<protein>
    <recommendedName>
        <fullName evidence="8">Kelch repeat protein</fullName>
    </recommendedName>
</protein>
<keyword evidence="7" id="KW-1185">Reference proteome</keyword>
<feature type="compositionally biased region" description="Basic and acidic residues" evidence="3">
    <location>
        <begin position="635"/>
        <end position="644"/>
    </location>
</feature>
<dbReference type="PANTHER" id="PTHR46228">
    <property type="entry name" value="KELCH DOMAIN-CONTAINING PROTEIN"/>
    <property type="match status" value="1"/>
</dbReference>
<keyword evidence="1" id="KW-0880">Kelch repeat</keyword>
<keyword evidence="5" id="KW-0732">Signal</keyword>
<sequence length="668" mass="73002">MKTFKAVVGLGLAFISMANSQGDLVQTDVNFCNWYRFREILPITTLCRFLTKGVCFRGITPKPLETPTNTSIYGYDAYQYGPVKPAFKPGPILPKIREDVTRYITHGAGVSVPSENKGYYFSGSQRKDGEVIDVTTEPNITANSLVSVDLSKFDEPNFASDNLTGVTGRSSAELVWLPVSDGVLVAIGGVTNPESIRSLRLSSSEKEENAKKDPSFMETVSLYDVGTGEWYSQKTKGDVPPASNSFCSVVAEAADRSSFNIYIYGGYNGTESIVRPYDDIYILSIPSFTWTKVYNGESNMGRRAHKCVKPYPDQMFIIGGQYSSPTACLQGPFIRVFSLNDLKFKDKYDPREWNEYVVPEVITKKIGGTGKGGATKTKPDSWDDEKLEGIFGKKYTKTIEKWYPFEPAKAAPSTPGATSSPGGDKGGSGGLPRWVGAVLGVVLGLIFITALAVVWLILRRRRERRYAPSVGGTSEVARRRILGWMYGMGQPSHKPDMTTTSTEIGINDKHASTGIYSDSGIDSVISPNAHPPPTIVYSEINAPEAGSSPIHEMHAGTVMSPSELPTPFNDTPVTARHPSETPSFISPISPATSPSPENQRELHHPPRPSHGRHGSSFSSIGIPASLDNAIVSDNIESRPRERRVSGFTEEFSETHSPSREDIELGHKL</sequence>
<feature type="region of interest" description="Disordered" evidence="3">
    <location>
        <begin position="557"/>
        <end position="668"/>
    </location>
</feature>
<dbReference type="AlphaFoldDB" id="C5G1B4"/>
<name>C5G1B4_ARTOC</name>
<dbReference type="GeneID" id="9226569"/>
<dbReference type="HOGENOM" id="CLU_012508_1_2_1"/>
<feature type="compositionally biased region" description="Basic and acidic residues" evidence="3">
    <location>
        <begin position="652"/>
        <end position="668"/>
    </location>
</feature>
<proteinExistence type="predicted"/>
<evidence type="ECO:0000256" key="4">
    <source>
        <dbReference type="SAM" id="Phobius"/>
    </source>
</evidence>
<dbReference type="InterPro" id="IPR015915">
    <property type="entry name" value="Kelch-typ_b-propeller"/>
</dbReference>
<evidence type="ECO:0000256" key="2">
    <source>
        <dbReference type="ARBA" id="ARBA00022737"/>
    </source>
</evidence>
<gene>
    <name evidence="6" type="ORF">MCYG_08736</name>
</gene>
<dbReference type="STRING" id="554155.C5G1B4"/>
<evidence type="ECO:0008006" key="8">
    <source>
        <dbReference type="Google" id="ProtNLM"/>
    </source>
</evidence>
<dbReference type="PANTHER" id="PTHR46228:SF2">
    <property type="entry name" value="KELCH REPEAT PROTEIN (AFU_ORTHOLOGUE AFUA_4G14350)"/>
    <property type="match status" value="1"/>
</dbReference>
<dbReference type="VEuPathDB" id="FungiDB:MCYG_08736"/>
<evidence type="ECO:0000313" key="6">
    <source>
        <dbReference type="EMBL" id="EEQ28577.1"/>
    </source>
</evidence>
<dbReference type="EMBL" id="DS995710">
    <property type="protein sequence ID" value="EEQ28577.1"/>
    <property type="molecule type" value="Genomic_DNA"/>
</dbReference>
<keyword evidence="4" id="KW-1133">Transmembrane helix</keyword>
<reference evidence="7" key="1">
    <citation type="journal article" date="2012" name="MBio">
        <title>Comparative genome analysis of Trichophyton rubrum and related dermatophytes reveals candidate genes involved in infection.</title>
        <authorList>
            <person name="Martinez D.A."/>
            <person name="Oliver B.G."/>
            <person name="Graeser Y."/>
            <person name="Goldberg J.M."/>
            <person name="Li W."/>
            <person name="Martinez-Rossi N.M."/>
            <person name="Monod M."/>
            <person name="Shelest E."/>
            <person name="Barton R.C."/>
            <person name="Birch E."/>
            <person name="Brakhage A.A."/>
            <person name="Chen Z."/>
            <person name="Gurr S.J."/>
            <person name="Heiman D."/>
            <person name="Heitman J."/>
            <person name="Kosti I."/>
            <person name="Rossi A."/>
            <person name="Saif S."/>
            <person name="Samalova M."/>
            <person name="Saunders C.W."/>
            <person name="Shea T."/>
            <person name="Summerbell R.C."/>
            <person name="Xu J."/>
            <person name="Young S."/>
            <person name="Zeng Q."/>
            <person name="Birren B.W."/>
            <person name="Cuomo C.A."/>
            <person name="White T.C."/>
        </authorList>
    </citation>
    <scope>NUCLEOTIDE SEQUENCE [LARGE SCALE GENOMIC DNA]</scope>
    <source>
        <strain evidence="7">ATCC MYA-4605 / CBS 113480</strain>
    </source>
</reference>
<accession>C5G1B4</accession>